<name>U6L077_EIMTE</name>
<gene>
    <name evidence="2" type="ORF">ETH_00027450</name>
</gene>
<dbReference type="PANTHER" id="PTHR21228">
    <property type="entry name" value="FAST LEU-RICH DOMAIN-CONTAINING"/>
    <property type="match status" value="1"/>
</dbReference>
<evidence type="ECO:0000256" key="1">
    <source>
        <dbReference type="SAM" id="MobiDB-lite"/>
    </source>
</evidence>
<dbReference type="GO" id="GO:0005759">
    <property type="term" value="C:mitochondrial matrix"/>
    <property type="evidence" value="ECO:0007669"/>
    <property type="project" value="TreeGrafter"/>
</dbReference>
<dbReference type="OMA" id="NAQTIAC"/>
<dbReference type="VEuPathDB" id="ToxoDB:ETH_00027450"/>
<dbReference type="GO" id="GO:0044528">
    <property type="term" value="P:regulation of mitochondrial mRNA stability"/>
    <property type="evidence" value="ECO:0007669"/>
    <property type="project" value="TreeGrafter"/>
</dbReference>
<sequence length="483" mass="51625">MGPKDVALALNSSTRCMYSSARSKFAAALAAQIPRVAAAMRPQQLALAAHALAAAAARHTQALAAIEAAALQQTDHWTPQDAALLVSSFAKLQVYRHALFAAAAKHGEQQTASYGPQDLALLCSGLGAFGGPLLQQQQLLLLQQRAQQLLRRFKGPELALTSSALAKLGCTDTSWLHALADEALYRLAVYRHPSSPLSFSLFDLQQLTTAFIKMHFKDPRLFAVIAQAAKHRLRALAAGDPQGGPPGGPQGGPDGGPPGGPPGSPQGRGPHRGVPNAQTIACLLHAFGRAGVRDKELLSLLERQVLLLQQQFSSAGLGMVAAAAAALGIRNQRVWGALQQQGALRGPQMPLDLVVLLLTAVSRGPPKAVSNSFLRAAAARLRLHILSLPAAALAAAVVAFERVGWRDTAFLARAARLLQQHLQQQQQRPQQQQKQQQQLSTRALCGAFSAFAKLAYRDPRVYVHLGKEIYQRLHQLTQEDAAT</sequence>
<dbReference type="AlphaFoldDB" id="U6L077"/>
<protein>
    <submittedName>
        <fullName evidence="2">Uncharacterized protein</fullName>
    </submittedName>
</protein>
<feature type="compositionally biased region" description="Pro residues" evidence="1">
    <location>
        <begin position="255"/>
        <end position="264"/>
    </location>
</feature>
<dbReference type="VEuPathDB" id="ToxoDB:ETH2_0852300"/>
<accession>U6L077</accession>
<reference evidence="2" key="1">
    <citation type="submission" date="2013-10" db="EMBL/GenBank/DDBJ databases">
        <title>Genomic analysis of the causative agents of coccidiosis in chickens.</title>
        <authorList>
            <person name="Reid A.J."/>
            <person name="Blake D."/>
            <person name="Billington K."/>
            <person name="Browne H."/>
            <person name="Dunn M."/>
            <person name="Hung S."/>
            <person name="Kawahara F."/>
            <person name="Miranda-Saavedra D."/>
            <person name="Mourier T."/>
            <person name="Nagra H."/>
            <person name="Otto T.D."/>
            <person name="Rawlings N."/>
            <person name="Sanchez A."/>
            <person name="Sanders M."/>
            <person name="Subramaniam C."/>
            <person name="Tay Y."/>
            <person name="Dear P."/>
            <person name="Doerig C."/>
            <person name="Gruber A."/>
            <person name="Parkinson J."/>
            <person name="Shirley M."/>
            <person name="Wan K.L."/>
            <person name="Berriman M."/>
            <person name="Tomley F."/>
            <person name="Pain A."/>
        </authorList>
    </citation>
    <scope>NUCLEOTIDE SEQUENCE [LARGE SCALE GENOMIC DNA]</scope>
    <source>
        <strain evidence="2">Houghton</strain>
    </source>
</reference>
<keyword evidence="3" id="KW-1185">Reference proteome</keyword>
<dbReference type="GO" id="GO:0000963">
    <property type="term" value="P:mitochondrial RNA processing"/>
    <property type="evidence" value="ECO:0007669"/>
    <property type="project" value="TreeGrafter"/>
</dbReference>
<dbReference type="EMBL" id="HG676201">
    <property type="protein sequence ID" value="CDJ43822.1"/>
    <property type="molecule type" value="Genomic_DNA"/>
</dbReference>
<dbReference type="GeneID" id="25254583"/>
<dbReference type="OrthoDB" id="10603241at2759"/>
<dbReference type="PANTHER" id="PTHR21228:SF40">
    <property type="entry name" value="LD45607P"/>
    <property type="match status" value="1"/>
</dbReference>
<organism evidence="2 3">
    <name type="scientific">Eimeria tenella</name>
    <name type="common">Coccidian parasite</name>
    <dbReference type="NCBI Taxonomy" id="5802"/>
    <lineage>
        <taxon>Eukaryota</taxon>
        <taxon>Sar</taxon>
        <taxon>Alveolata</taxon>
        <taxon>Apicomplexa</taxon>
        <taxon>Conoidasida</taxon>
        <taxon>Coccidia</taxon>
        <taxon>Eucoccidiorida</taxon>
        <taxon>Eimeriorina</taxon>
        <taxon>Eimeriidae</taxon>
        <taxon>Eimeria</taxon>
    </lineage>
</organism>
<evidence type="ECO:0000313" key="3">
    <source>
        <dbReference type="Proteomes" id="UP000030747"/>
    </source>
</evidence>
<dbReference type="GO" id="GO:0035770">
    <property type="term" value="C:ribonucleoprotein granule"/>
    <property type="evidence" value="ECO:0007669"/>
    <property type="project" value="TreeGrafter"/>
</dbReference>
<reference evidence="2" key="2">
    <citation type="submission" date="2013-10" db="EMBL/GenBank/DDBJ databases">
        <authorList>
            <person name="Aslett M."/>
        </authorList>
    </citation>
    <scope>NUCLEOTIDE SEQUENCE [LARGE SCALE GENOMIC DNA]</scope>
    <source>
        <strain evidence="2">Houghton</strain>
    </source>
</reference>
<feature type="non-terminal residue" evidence="2">
    <location>
        <position position="483"/>
    </location>
</feature>
<dbReference type="GO" id="GO:0003723">
    <property type="term" value="F:RNA binding"/>
    <property type="evidence" value="ECO:0007669"/>
    <property type="project" value="TreeGrafter"/>
</dbReference>
<dbReference type="Proteomes" id="UP000030747">
    <property type="component" value="Unassembled WGS sequence"/>
</dbReference>
<feature type="region of interest" description="Disordered" evidence="1">
    <location>
        <begin position="237"/>
        <end position="275"/>
    </location>
</feature>
<evidence type="ECO:0000313" key="2">
    <source>
        <dbReference type="EMBL" id="CDJ43822.1"/>
    </source>
</evidence>
<dbReference type="InterPro" id="IPR050870">
    <property type="entry name" value="FAST_kinase"/>
</dbReference>
<proteinExistence type="predicted"/>
<dbReference type="RefSeq" id="XP_013234571.1">
    <property type="nucleotide sequence ID" value="XM_013379117.1"/>
</dbReference>